<dbReference type="KEGG" id="fla:SY85_03025"/>
<dbReference type="GO" id="GO:0005524">
    <property type="term" value="F:ATP binding"/>
    <property type="evidence" value="ECO:0007669"/>
    <property type="project" value="UniProtKB-KW"/>
</dbReference>
<keyword evidence="2" id="KW-0813">Transport</keyword>
<dbReference type="OrthoDB" id="9785229at2"/>
<comment type="similarity">
    <text evidence="1">Belongs to the ABC transporter superfamily.</text>
</comment>
<dbReference type="GO" id="GO:0016887">
    <property type="term" value="F:ATP hydrolysis activity"/>
    <property type="evidence" value="ECO:0007669"/>
    <property type="project" value="InterPro"/>
</dbReference>
<dbReference type="GO" id="GO:0016020">
    <property type="term" value="C:membrane"/>
    <property type="evidence" value="ECO:0007669"/>
    <property type="project" value="InterPro"/>
</dbReference>
<evidence type="ECO:0000313" key="6">
    <source>
        <dbReference type="EMBL" id="ANE49630.1"/>
    </source>
</evidence>
<dbReference type="SUPFAM" id="SSF52540">
    <property type="entry name" value="P-loop containing nucleoside triphosphate hydrolases"/>
    <property type="match status" value="1"/>
</dbReference>
<dbReference type="InterPro" id="IPR050683">
    <property type="entry name" value="Bact_Polysacc_Export_ATP-bd"/>
</dbReference>
<evidence type="ECO:0000256" key="2">
    <source>
        <dbReference type="ARBA" id="ARBA00022448"/>
    </source>
</evidence>
<keyword evidence="7" id="KW-1185">Reference proteome</keyword>
<gene>
    <name evidence="6" type="ORF">SY85_03025</name>
</gene>
<dbReference type="CDD" id="cd03220">
    <property type="entry name" value="ABC_KpsT_Wzt"/>
    <property type="match status" value="1"/>
</dbReference>
<dbReference type="InterPro" id="IPR003439">
    <property type="entry name" value="ABC_transporter-like_ATP-bd"/>
</dbReference>
<dbReference type="PROSITE" id="PS50893">
    <property type="entry name" value="ABC_TRANSPORTER_2"/>
    <property type="match status" value="1"/>
</dbReference>
<dbReference type="InterPro" id="IPR015860">
    <property type="entry name" value="ABC_transpr_TagH-like"/>
</dbReference>
<evidence type="ECO:0000256" key="1">
    <source>
        <dbReference type="ARBA" id="ARBA00005417"/>
    </source>
</evidence>
<organism evidence="6 7">
    <name type="scientific">Flavisolibacter tropicus</name>
    <dbReference type="NCBI Taxonomy" id="1492898"/>
    <lineage>
        <taxon>Bacteria</taxon>
        <taxon>Pseudomonadati</taxon>
        <taxon>Bacteroidota</taxon>
        <taxon>Chitinophagia</taxon>
        <taxon>Chitinophagales</taxon>
        <taxon>Chitinophagaceae</taxon>
        <taxon>Flavisolibacter</taxon>
    </lineage>
</organism>
<evidence type="ECO:0000256" key="3">
    <source>
        <dbReference type="ARBA" id="ARBA00022741"/>
    </source>
</evidence>
<dbReference type="InterPro" id="IPR029439">
    <property type="entry name" value="Wzt_C"/>
</dbReference>
<dbReference type="PANTHER" id="PTHR46743:SF2">
    <property type="entry name" value="TEICHOIC ACIDS EXPORT ATP-BINDING PROTEIN TAGH"/>
    <property type="match status" value="1"/>
</dbReference>
<dbReference type="PANTHER" id="PTHR46743">
    <property type="entry name" value="TEICHOIC ACIDS EXPORT ATP-BINDING PROTEIN TAGH"/>
    <property type="match status" value="1"/>
</dbReference>
<dbReference type="EMBL" id="CP011390">
    <property type="protein sequence ID" value="ANE49630.1"/>
    <property type="molecule type" value="Genomic_DNA"/>
</dbReference>
<dbReference type="InterPro" id="IPR027417">
    <property type="entry name" value="P-loop_NTPase"/>
</dbReference>
<reference evidence="7" key="1">
    <citation type="submission" date="2015-01" db="EMBL/GenBank/DDBJ databases">
        <title>Flavisolibacter sp./LCS9/ whole genome sequencing.</title>
        <authorList>
            <person name="Kim M.K."/>
            <person name="Srinivasan S."/>
            <person name="Lee J.-J."/>
        </authorList>
    </citation>
    <scope>NUCLEOTIDE SEQUENCE [LARGE SCALE GENOMIC DNA]</scope>
    <source>
        <strain evidence="7">LCS9</strain>
    </source>
</reference>
<dbReference type="RefSeq" id="WP_066401749.1">
    <property type="nucleotide sequence ID" value="NZ_CP011390.1"/>
</dbReference>
<feature type="domain" description="ABC transporter" evidence="5">
    <location>
        <begin position="38"/>
        <end position="268"/>
    </location>
</feature>
<accession>A0A172TRH7</accession>
<dbReference type="InterPro" id="IPR003593">
    <property type="entry name" value="AAA+_ATPase"/>
</dbReference>
<dbReference type="Gene3D" id="3.40.50.300">
    <property type="entry name" value="P-loop containing nucleotide triphosphate hydrolases"/>
    <property type="match status" value="1"/>
</dbReference>
<dbReference type="STRING" id="1492898.SY85_03025"/>
<protein>
    <submittedName>
        <fullName evidence="6">ABC transporter</fullName>
    </submittedName>
</protein>
<keyword evidence="4" id="KW-0067">ATP-binding</keyword>
<dbReference type="Pfam" id="PF00005">
    <property type="entry name" value="ABC_tran"/>
    <property type="match status" value="1"/>
</dbReference>
<dbReference type="CDD" id="cd10147">
    <property type="entry name" value="Wzt_C-like"/>
    <property type="match status" value="1"/>
</dbReference>
<proteinExistence type="inferred from homology"/>
<sequence>MSKSVIEVDNISKRYRLGTISTGRLKQDVTLWWNNNILKKKDPFFHQSDGQYIADNKDYLWALKNVSFDIKEGEVCGIIGRNGAGKSTLLKVLSRITRPTFGQVRGIGKISSLLEVGTGFHPELTGRENIYISGSMLGMKKSEIQSQFDEIVEFSGISQFIDTPVKRYSSGMYVRLAFGVAAHLDPDILIVDEVLAVGDAEFQKKCLGKMKDVSAKKGRTIIFVSHNMQAINNLCSRTIWMQKGSICANGETLTVVNKYLSAYQKKLWKQEWTSLDEAPGNNLIKIKSIEIVPHLEDPLAPIDIRTPLTLRFSFINYSQNLNLSASLGLFTLGGDCVFNIPSKSSIHEEGVIKGECTIPGWFLNDGSYYISLYFIKDASRSIFEYEECLHFDVADYRENINRYDKWQGYVRPHFPFELKACKELETVLVK</sequence>
<dbReference type="PATRIC" id="fig|1492898.3.peg.661"/>
<dbReference type="GO" id="GO:0140359">
    <property type="term" value="F:ABC-type transporter activity"/>
    <property type="evidence" value="ECO:0007669"/>
    <property type="project" value="InterPro"/>
</dbReference>
<dbReference type="AlphaFoldDB" id="A0A172TRH7"/>
<name>A0A172TRH7_9BACT</name>
<keyword evidence="3" id="KW-0547">Nucleotide-binding</keyword>
<dbReference type="SMART" id="SM00382">
    <property type="entry name" value="AAA"/>
    <property type="match status" value="1"/>
</dbReference>
<reference evidence="6 7" key="2">
    <citation type="journal article" date="2016" name="Int. J. Syst. Evol. Microbiol.">
        <title>Flavisolibacter tropicus sp. nov., isolated from tropical soil.</title>
        <authorList>
            <person name="Lee J.J."/>
            <person name="Kang M.S."/>
            <person name="Kim G.S."/>
            <person name="Lee C.S."/>
            <person name="Lim S."/>
            <person name="Lee J."/>
            <person name="Roh S.H."/>
            <person name="Kang H."/>
            <person name="Ha J.M."/>
            <person name="Bae S."/>
            <person name="Jung H.Y."/>
            <person name="Kim M.K."/>
        </authorList>
    </citation>
    <scope>NUCLEOTIDE SEQUENCE [LARGE SCALE GENOMIC DNA]</scope>
    <source>
        <strain evidence="6 7">LCS9</strain>
    </source>
</reference>
<dbReference type="Proteomes" id="UP000077177">
    <property type="component" value="Chromosome"/>
</dbReference>
<evidence type="ECO:0000259" key="5">
    <source>
        <dbReference type="PROSITE" id="PS50893"/>
    </source>
</evidence>
<evidence type="ECO:0000256" key="4">
    <source>
        <dbReference type="ARBA" id="ARBA00022840"/>
    </source>
</evidence>
<evidence type="ECO:0000313" key="7">
    <source>
        <dbReference type="Proteomes" id="UP000077177"/>
    </source>
</evidence>